<dbReference type="PANTHER" id="PTHR37013:SF4">
    <property type="entry name" value="INTEGRAL MEMBRANE PROTEIN"/>
    <property type="match status" value="1"/>
</dbReference>
<sequence>MSSALKSRGEGMGPNPTLSYRAALLIIVFLALAVYNTLEIIVKIFHRFQRYNGVYFYSMLAASIGIVIHALGYFLRNYDITNSTPLELSMICGGAILMVTGQSIVLWSRLHLISPGQRDLWLLWMIIAACIIAQGGATTLFSGSNSSHPEPWLKLFEKWEIFQVTWFVFQECLISGLYIYRTCKLMRSSAAFRGPDFRRVFNHLILVNVLVISLDLTIIAFQYAGLYEIQTSWKTLAYSIKLKFEFDILHQLVDFTKRGYTSQGRSSYGMVTEHHHHNGSGQTAGSVQEIANAHLAGPSFRNPSYTRMNDNGLKDVPLQKVMKTTETRVQVKEDVVIPGSTVELRAGVNSAM</sequence>
<protein>
    <recommendedName>
        <fullName evidence="2">DUF7703 domain-containing protein</fullName>
    </recommendedName>
</protein>
<feature type="transmembrane region" description="Helical" evidence="1">
    <location>
        <begin position="200"/>
        <end position="224"/>
    </location>
</feature>
<evidence type="ECO:0000313" key="4">
    <source>
        <dbReference type="Proteomes" id="UP000800096"/>
    </source>
</evidence>
<feature type="transmembrane region" description="Helical" evidence="1">
    <location>
        <begin position="20"/>
        <end position="42"/>
    </location>
</feature>
<proteinExistence type="predicted"/>
<keyword evidence="1" id="KW-1133">Transmembrane helix</keyword>
<evidence type="ECO:0000256" key="1">
    <source>
        <dbReference type="SAM" id="Phobius"/>
    </source>
</evidence>
<dbReference type="Proteomes" id="UP000800096">
    <property type="component" value="Unassembled WGS sequence"/>
</dbReference>
<dbReference type="InterPro" id="IPR056120">
    <property type="entry name" value="DUF7703"/>
</dbReference>
<dbReference type="AlphaFoldDB" id="A0A6A5QWB1"/>
<name>A0A6A5QWB1_AMPQU</name>
<feature type="transmembrane region" description="Helical" evidence="1">
    <location>
        <begin position="88"/>
        <end position="108"/>
    </location>
</feature>
<gene>
    <name evidence="3" type="ORF">BDU57DRAFT_133474</name>
</gene>
<feature type="transmembrane region" description="Helical" evidence="1">
    <location>
        <begin position="161"/>
        <end position="180"/>
    </location>
</feature>
<keyword evidence="1" id="KW-0812">Transmembrane</keyword>
<dbReference type="Pfam" id="PF24802">
    <property type="entry name" value="DUF7703"/>
    <property type="match status" value="1"/>
</dbReference>
<feature type="domain" description="DUF7703" evidence="2">
    <location>
        <begin position="19"/>
        <end position="258"/>
    </location>
</feature>
<keyword evidence="4" id="KW-1185">Reference proteome</keyword>
<feature type="transmembrane region" description="Helical" evidence="1">
    <location>
        <begin position="54"/>
        <end position="76"/>
    </location>
</feature>
<evidence type="ECO:0000313" key="3">
    <source>
        <dbReference type="EMBL" id="KAF1919208.1"/>
    </source>
</evidence>
<accession>A0A6A5QWB1</accession>
<dbReference type="OrthoDB" id="405906at2759"/>
<feature type="transmembrane region" description="Helical" evidence="1">
    <location>
        <begin position="120"/>
        <end position="141"/>
    </location>
</feature>
<organism evidence="3 4">
    <name type="scientific">Ampelomyces quisqualis</name>
    <name type="common">Powdery mildew agent</name>
    <dbReference type="NCBI Taxonomy" id="50730"/>
    <lineage>
        <taxon>Eukaryota</taxon>
        <taxon>Fungi</taxon>
        <taxon>Dikarya</taxon>
        <taxon>Ascomycota</taxon>
        <taxon>Pezizomycotina</taxon>
        <taxon>Dothideomycetes</taxon>
        <taxon>Pleosporomycetidae</taxon>
        <taxon>Pleosporales</taxon>
        <taxon>Pleosporineae</taxon>
        <taxon>Phaeosphaeriaceae</taxon>
        <taxon>Ampelomyces</taxon>
    </lineage>
</organism>
<dbReference type="EMBL" id="ML979133">
    <property type="protein sequence ID" value="KAF1919208.1"/>
    <property type="molecule type" value="Genomic_DNA"/>
</dbReference>
<dbReference type="PANTHER" id="PTHR37013">
    <property type="entry name" value="INTEGRAL MEMBRANE PROTEIN (AFU_ORTHOLOGUE AFUA_1G05950)-RELATED"/>
    <property type="match status" value="1"/>
</dbReference>
<reference evidence="3" key="1">
    <citation type="journal article" date="2020" name="Stud. Mycol.">
        <title>101 Dothideomycetes genomes: a test case for predicting lifestyles and emergence of pathogens.</title>
        <authorList>
            <person name="Haridas S."/>
            <person name="Albert R."/>
            <person name="Binder M."/>
            <person name="Bloem J."/>
            <person name="Labutti K."/>
            <person name="Salamov A."/>
            <person name="Andreopoulos B."/>
            <person name="Baker S."/>
            <person name="Barry K."/>
            <person name="Bills G."/>
            <person name="Bluhm B."/>
            <person name="Cannon C."/>
            <person name="Castanera R."/>
            <person name="Culley D."/>
            <person name="Daum C."/>
            <person name="Ezra D."/>
            <person name="Gonzalez J."/>
            <person name="Henrissat B."/>
            <person name="Kuo A."/>
            <person name="Liang C."/>
            <person name="Lipzen A."/>
            <person name="Lutzoni F."/>
            <person name="Magnuson J."/>
            <person name="Mondo S."/>
            <person name="Nolan M."/>
            <person name="Ohm R."/>
            <person name="Pangilinan J."/>
            <person name="Park H.-J."/>
            <person name="Ramirez L."/>
            <person name="Alfaro M."/>
            <person name="Sun H."/>
            <person name="Tritt A."/>
            <person name="Yoshinaga Y."/>
            <person name="Zwiers L.-H."/>
            <person name="Turgeon B."/>
            <person name="Goodwin S."/>
            <person name="Spatafora J."/>
            <person name="Crous P."/>
            <person name="Grigoriev I."/>
        </authorList>
    </citation>
    <scope>NUCLEOTIDE SEQUENCE</scope>
    <source>
        <strain evidence="3">HMLAC05119</strain>
    </source>
</reference>
<evidence type="ECO:0000259" key="2">
    <source>
        <dbReference type="Pfam" id="PF24802"/>
    </source>
</evidence>
<keyword evidence="1" id="KW-0472">Membrane</keyword>